<dbReference type="STRING" id="8840.ENSAPLP00000027550"/>
<evidence type="ECO:0000313" key="2">
    <source>
        <dbReference type="Proteomes" id="UP000016666"/>
    </source>
</evidence>
<keyword evidence="2" id="KW-1185">Reference proteome</keyword>
<reference evidence="1" key="2">
    <citation type="submission" date="2025-08" db="UniProtKB">
        <authorList>
            <consortium name="Ensembl"/>
        </authorList>
    </citation>
    <scope>IDENTIFICATION</scope>
</reference>
<dbReference type="Ensembl" id="ENSAPLT00000032583.1">
    <property type="protein sequence ID" value="ENSAPLP00000027550.1"/>
    <property type="gene ID" value="ENSAPLG00000027450.1"/>
</dbReference>
<organism evidence="1 2">
    <name type="scientific">Anas platyrhynchos platyrhynchos</name>
    <name type="common">Northern mallard</name>
    <dbReference type="NCBI Taxonomy" id="8840"/>
    <lineage>
        <taxon>Eukaryota</taxon>
        <taxon>Metazoa</taxon>
        <taxon>Chordata</taxon>
        <taxon>Craniata</taxon>
        <taxon>Vertebrata</taxon>
        <taxon>Euteleostomi</taxon>
        <taxon>Archelosauria</taxon>
        <taxon>Archosauria</taxon>
        <taxon>Dinosauria</taxon>
        <taxon>Saurischia</taxon>
        <taxon>Theropoda</taxon>
        <taxon>Coelurosauria</taxon>
        <taxon>Aves</taxon>
        <taxon>Neognathae</taxon>
        <taxon>Galloanserae</taxon>
        <taxon>Anseriformes</taxon>
        <taxon>Anatidae</taxon>
        <taxon>Anatinae</taxon>
        <taxon>Anas</taxon>
    </lineage>
</organism>
<evidence type="ECO:0000313" key="1">
    <source>
        <dbReference type="Ensembl" id="ENSAPLP00000027550.1"/>
    </source>
</evidence>
<dbReference type="Proteomes" id="UP000016666">
    <property type="component" value="Unassembled WGS sequence"/>
</dbReference>
<proteinExistence type="predicted"/>
<dbReference type="AlphaFoldDB" id="A0A493TPP5"/>
<accession>A0A493TPP5</accession>
<dbReference type="GeneTree" id="ENSGT00990000208142"/>
<reference evidence="1" key="3">
    <citation type="submission" date="2025-09" db="UniProtKB">
        <authorList>
            <consortium name="Ensembl"/>
        </authorList>
    </citation>
    <scope>IDENTIFICATION</scope>
</reference>
<sequence>AKSLWLSSTQEIGEELEDGVIYSISLRKVQLHHTANKGQRWLGVSWGSASIALWGVL</sequence>
<reference evidence="2" key="1">
    <citation type="submission" date="2017-10" db="EMBL/GenBank/DDBJ databases">
        <title>A new Pekin duck reference genome.</title>
        <authorList>
            <person name="Hou Z.-C."/>
            <person name="Zhou Z.-K."/>
            <person name="Zhu F."/>
            <person name="Hou S.-S."/>
        </authorList>
    </citation>
    <scope>NUCLEOTIDE SEQUENCE [LARGE SCALE GENOMIC DNA]</scope>
</reference>
<protein>
    <submittedName>
        <fullName evidence="1">Uncharacterized protein</fullName>
    </submittedName>
</protein>
<name>A0A493TPP5_ANAPP</name>